<gene>
    <name evidence="1" type="ORF">SODALDRAFT_358757</name>
</gene>
<evidence type="ECO:0000313" key="1">
    <source>
        <dbReference type="EMBL" id="ROT38926.1"/>
    </source>
</evidence>
<name>A0A3N2PWZ5_SODAK</name>
<reference evidence="1 2" key="1">
    <citation type="journal article" date="2018" name="Mol. Ecol.">
        <title>The obligate alkalophilic soda-lake fungus Sodiomyces alkalinus has shifted to a protein diet.</title>
        <authorList>
            <person name="Grum-Grzhimaylo A.A."/>
            <person name="Falkoski D.L."/>
            <person name="van den Heuvel J."/>
            <person name="Valero-Jimenez C.A."/>
            <person name="Min B."/>
            <person name="Choi I.G."/>
            <person name="Lipzen A."/>
            <person name="Daum C.G."/>
            <person name="Aanen D.K."/>
            <person name="Tsang A."/>
            <person name="Henrissat B."/>
            <person name="Bilanenko E.N."/>
            <person name="de Vries R.P."/>
            <person name="van Kan J.A.L."/>
            <person name="Grigoriev I.V."/>
            <person name="Debets A.J.M."/>
        </authorList>
    </citation>
    <scope>NUCLEOTIDE SEQUENCE [LARGE SCALE GENOMIC DNA]</scope>
    <source>
        <strain evidence="1 2">F11</strain>
    </source>
</reference>
<dbReference type="EMBL" id="ML119054">
    <property type="protein sequence ID" value="ROT38926.1"/>
    <property type="molecule type" value="Genomic_DNA"/>
</dbReference>
<dbReference type="GeneID" id="39582598"/>
<sequence length="326" mass="35199">MHTSQPTNRPTDNTSSHRLIIPATNDSLHVHFQLTCHVISLTHPPPPNVPHPFSWLQSLSALVFISSTVYPIHQPQARSIRRAQTPVSRSLGQGPCRPRFSVANRSFTLGLGVTQQPSSVDLVFDCLRILRFLKSLDSYPCLALAGVPEKRTLFHEFSSLFINLIFSAFASLQVVHHRVRVPPLVDHDGTPVLQAPVHGSRPPRGATGKFPGSHPLELLQACSIMQEACNLQPATPPRNPACPLGLTVAPGRGRPADCPALSRLTADVAPLDASLDVCDLHPIGSHPPGILEPTRAGANWPGLSSKARGQRGSLYLADEMSPDSAL</sequence>
<accession>A0A3N2PWZ5</accession>
<dbReference type="AlphaFoldDB" id="A0A3N2PWZ5"/>
<keyword evidence="2" id="KW-1185">Reference proteome</keyword>
<proteinExistence type="predicted"/>
<dbReference type="Proteomes" id="UP000272025">
    <property type="component" value="Unassembled WGS sequence"/>
</dbReference>
<dbReference type="RefSeq" id="XP_028466732.1">
    <property type="nucleotide sequence ID" value="XM_028614120.1"/>
</dbReference>
<evidence type="ECO:0000313" key="2">
    <source>
        <dbReference type="Proteomes" id="UP000272025"/>
    </source>
</evidence>
<protein>
    <submittedName>
        <fullName evidence="1">Uncharacterized protein</fullName>
    </submittedName>
</protein>
<organism evidence="1 2">
    <name type="scientific">Sodiomyces alkalinus (strain CBS 110278 / VKM F-3762 / F11)</name>
    <name type="common">Alkaliphilic filamentous fungus</name>
    <dbReference type="NCBI Taxonomy" id="1314773"/>
    <lineage>
        <taxon>Eukaryota</taxon>
        <taxon>Fungi</taxon>
        <taxon>Dikarya</taxon>
        <taxon>Ascomycota</taxon>
        <taxon>Pezizomycotina</taxon>
        <taxon>Sordariomycetes</taxon>
        <taxon>Hypocreomycetidae</taxon>
        <taxon>Glomerellales</taxon>
        <taxon>Plectosphaerellaceae</taxon>
        <taxon>Sodiomyces</taxon>
    </lineage>
</organism>